<organism evidence="2 3">
    <name type="scientific">Angustibacter aerolatus</name>
    <dbReference type="NCBI Taxonomy" id="1162965"/>
    <lineage>
        <taxon>Bacteria</taxon>
        <taxon>Bacillati</taxon>
        <taxon>Actinomycetota</taxon>
        <taxon>Actinomycetes</taxon>
        <taxon>Kineosporiales</taxon>
        <taxon>Kineosporiaceae</taxon>
    </lineage>
</organism>
<name>A0ABQ6JPT4_9ACTN</name>
<keyword evidence="3" id="KW-1185">Reference proteome</keyword>
<protein>
    <recommendedName>
        <fullName evidence="4">RES domain-containing protein</fullName>
    </recommendedName>
</protein>
<dbReference type="Proteomes" id="UP001157017">
    <property type="component" value="Unassembled WGS sequence"/>
</dbReference>
<feature type="region of interest" description="Disordered" evidence="1">
    <location>
        <begin position="146"/>
        <end position="186"/>
    </location>
</feature>
<evidence type="ECO:0000256" key="1">
    <source>
        <dbReference type="SAM" id="MobiDB-lite"/>
    </source>
</evidence>
<feature type="region of interest" description="Disordered" evidence="1">
    <location>
        <begin position="1"/>
        <end position="24"/>
    </location>
</feature>
<dbReference type="EMBL" id="BSUZ01000001">
    <property type="protein sequence ID" value="GMA89270.1"/>
    <property type="molecule type" value="Genomic_DNA"/>
</dbReference>
<accession>A0ABQ6JPT4</accession>
<sequence length="204" mass="21912">MSDVARERPAQGPPPSSLQGFPVSRTGPGTALYRAHDHDLGPWWWSSGGPGRFDLEAPRGTCYLATTALVALRERLGPVLSARAVLPASTIERVVVSRLRLPAAARLANVRVAAAAAHGVTREPGVDDPLRRAAGVGRGVRPRRVRRRPLRPAVQPGGGQARSRCSARRGRRRPTPGSWSTRTRCPRWTFPAGRTSCRCPGGAT</sequence>
<gene>
    <name evidence="2" type="ORF">GCM10025868_45200</name>
</gene>
<evidence type="ECO:0000313" key="2">
    <source>
        <dbReference type="EMBL" id="GMA89270.1"/>
    </source>
</evidence>
<evidence type="ECO:0008006" key="4">
    <source>
        <dbReference type="Google" id="ProtNLM"/>
    </source>
</evidence>
<feature type="compositionally biased region" description="Basic residues" evidence="1">
    <location>
        <begin position="165"/>
        <end position="174"/>
    </location>
</feature>
<proteinExistence type="predicted"/>
<comment type="caution">
    <text evidence="2">The sequence shown here is derived from an EMBL/GenBank/DDBJ whole genome shotgun (WGS) entry which is preliminary data.</text>
</comment>
<evidence type="ECO:0000313" key="3">
    <source>
        <dbReference type="Proteomes" id="UP001157017"/>
    </source>
</evidence>
<reference evidence="3" key="1">
    <citation type="journal article" date="2019" name="Int. J. Syst. Evol. Microbiol.">
        <title>The Global Catalogue of Microorganisms (GCM) 10K type strain sequencing project: providing services to taxonomists for standard genome sequencing and annotation.</title>
        <authorList>
            <consortium name="The Broad Institute Genomics Platform"/>
            <consortium name="The Broad Institute Genome Sequencing Center for Infectious Disease"/>
            <person name="Wu L."/>
            <person name="Ma J."/>
        </authorList>
    </citation>
    <scope>NUCLEOTIDE SEQUENCE [LARGE SCALE GENOMIC DNA]</scope>
    <source>
        <strain evidence="3">NBRC 108730</strain>
    </source>
</reference>